<dbReference type="Gene3D" id="3.40.50.850">
    <property type="entry name" value="Isochorismatase-like"/>
    <property type="match status" value="1"/>
</dbReference>
<dbReference type="InterPro" id="IPR050272">
    <property type="entry name" value="Isochorismatase-like_hydrls"/>
</dbReference>
<proteinExistence type="inferred from homology"/>
<protein>
    <submittedName>
        <fullName evidence="4">Isochorismatase</fullName>
    </submittedName>
</protein>
<name>W4RRF9_9BACI</name>
<dbReference type="PANTHER" id="PTHR43540">
    <property type="entry name" value="PEROXYUREIDOACRYLATE/UREIDOACRYLATE AMIDOHYDROLASE-RELATED"/>
    <property type="match status" value="1"/>
</dbReference>
<dbReference type="PANTHER" id="PTHR43540:SF14">
    <property type="entry name" value="ISOCHORISMATASE"/>
    <property type="match status" value="1"/>
</dbReference>
<dbReference type="Pfam" id="PF00857">
    <property type="entry name" value="Isochorismatase"/>
    <property type="match status" value="1"/>
</dbReference>
<organism evidence="4 5">
    <name type="scientific">Mesobacillus boroniphilus JCM 21738</name>
    <dbReference type="NCBI Taxonomy" id="1294265"/>
    <lineage>
        <taxon>Bacteria</taxon>
        <taxon>Bacillati</taxon>
        <taxon>Bacillota</taxon>
        <taxon>Bacilli</taxon>
        <taxon>Bacillales</taxon>
        <taxon>Bacillaceae</taxon>
        <taxon>Mesobacillus</taxon>
    </lineage>
</organism>
<dbReference type="InterPro" id="IPR036380">
    <property type="entry name" value="Isochorismatase-like_sf"/>
</dbReference>
<gene>
    <name evidence="4" type="ORF">JCM21738_3085</name>
</gene>
<sequence length="228" mass="25921">MSNFLNRSSLASVCVEPGRINALFIEYSYSTKMHDFIISQSISIHLCLNLRGRILKKALLVIDVQNGMFQEGNVVYKGDRLLQNLKNLITQARSNKTPIFYIQHNAPAGKPLEYGTNGWEIHPEIFPNTQDVIIQKTTPDSFFNTTLDEELKKQGIEHLVIAGIQTEACVDTTCRRAFSMEYKVTLASDTHSTWDSQDITAQQIINHHNGVLRWFAEVHPSKDIAFIR</sequence>
<keyword evidence="2" id="KW-0378">Hydrolase</keyword>
<evidence type="ECO:0000259" key="3">
    <source>
        <dbReference type="Pfam" id="PF00857"/>
    </source>
</evidence>
<evidence type="ECO:0000313" key="5">
    <source>
        <dbReference type="Proteomes" id="UP000018949"/>
    </source>
</evidence>
<keyword evidence="5" id="KW-1185">Reference proteome</keyword>
<reference evidence="4 5" key="1">
    <citation type="submission" date="2013-12" db="EMBL/GenBank/DDBJ databases">
        <title>NBRP : Genome information of microbial organism related human and environment.</title>
        <authorList>
            <person name="Hattori M."/>
            <person name="Oshima K."/>
            <person name="Inaba H."/>
            <person name="Suda W."/>
            <person name="Sakamoto M."/>
            <person name="Iino T."/>
            <person name="Kitahara M."/>
            <person name="Oshida Y."/>
            <person name="Iida T."/>
            <person name="Kudo T."/>
            <person name="Itoh T."/>
            <person name="Ahmed I."/>
            <person name="Ohkuma M."/>
        </authorList>
    </citation>
    <scope>NUCLEOTIDE SEQUENCE [LARGE SCALE GENOMIC DNA]</scope>
    <source>
        <strain evidence="4 5">JCM 21738</strain>
    </source>
</reference>
<dbReference type="Proteomes" id="UP000018949">
    <property type="component" value="Unassembled WGS sequence"/>
</dbReference>
<dbReference type="GO" id="GO:0016787">
    <property type="term" value="F:hydrolase activity"/>
    <property type="evidence" value="ECO:0007669"/>
    <property type="project" value="UniProtKB-KW"/>
</dbReference>
<dbReference type="eggNOG" id="COG1335">
    <property type="taxonomic scope" value="Bacteria"/>
</dbReference>
<comment type="similarity">
    <text evidence="1">Belongs to the isochorismatase family.</text>
</comment>
<dbReference type="EMBL" id="BAUW01000038">
    <property type="protein sequence ID" value="GAE46204.1"/>
    <property type="molecule type" value="Genomic_DNA"/>
</dbReference>
<comment type="caution">
    <text evidence="4">The sequence shown here is derived from an EMBL/GenBank/DDBJ whole genome shotgun (WGS) entry which is preliminary data.</text>
</comment>
<evidence type="ECO:0000256" key="2">
    <source>
        <dbReference type="ARBA" id="ARBA00022801"/>
    </source>
</evidence>
<evidence type="ECO:0000256" key="1">
    <source>
        <dbReference type="ARBA" id="ARBA00006336"/>
    </source>
</evidence>
<feature type="domain" description="Isochorismatase-like" evidence="3">
    <location>
        <begin position="58"/>
        <end position="198"/>
    </location>
</feature>
<evidence type="ECO:0000313" key="4">
    <source>
        <dbReference type="EMBL" id="GAE46204.1"/>
    </source>
</evidence>
<dbReference type="SUPFAM" id="SSF52499">
    <property type="entry name" value="Isochorismatase-like hydrolases"/>
    <property type="match status" value="1"/>
</dbReference>
<accession>W4RRF9</accession>
<dbReference type="AlphaFoldDB" id="W4RRF9"/>
<dbReference type="CDD" id="cd01014">
    <property type="entry name" value="nicotinamidase_related"/>
    <property type="match status" value="1"/>
</dbReference>
<dbReference type="InterPro" id="IPR000868">
    <property type="entry name" value="Isochorismatase-like_dom"/>
</dbReference>